<evidence type="ECO:0000256" key="4">
    <source>
        <dbReference type="ARBA" id="ARBA00022970"/>
    </source>
</evidence>
<name>A0A4Q1VU38_9BRAD</name>
<feature type="chain" id="PRO_5020696846" description="Leucine-binding protein domain-containing protein" evidence="5">
    <location>
        <begin position="22"/>
        <end position="394"/>
    </location>
</feature>
<accession>A0A4Q1VU38</accession>
<reference evidence="7 8" key="1">
    <citation type="submission" date="2017-03" db="EMBL/GenBank/DDBJ databases">
        <authorList>
            <person name="Safronova V.I."/>
            <person name="Sazanova A.L."/>
            <person name="Chirak E.R."/>
        </authorList>
    </citation>
    <scope>NUCLEOTIDE SEQUENCE [LARGE SCALE GENOMIC DNA]</scope>
    <source>
        <strain evidence="7 8">Opo-243</strain>
    </source>
</reference>
<comment type="caution">
    <text evidence="7">The sequence shown here is derived from an EMBL/GenBank/DDBJ whole genome shotgun (WGS) entry which is preliminary data.</text>
</comment>
<keyword evidence="3 5" id="KW-0732">Signal</keyword>
<evidence type="ECO:0000313" key="8">
    <source>
        <dbReference type="Proteomes" id="UP000290819"/>
    </source>
</evidence>
<dbReference type="PANTHER" id="PTHR30483">
    <property type="entry name" value="LEUCINE-SPECIFIC-BINDING PROTEIN"/>
    <property type="match status" value="1"/>
</dbReference>
<evidence type="ECO:0000256" key="5">
    <source>
        <dbReference type="SAM" id="SignalP"/>
    </source>
</evidence>
<dbReference type="Proteomes" id="UP000290819">
    <property type="component" value="Unassembled WGS sequence"/>
</dbReference>
<keyword evidence="4" id="KW-0029">Amino-acid transport</keyword>
<organism evidence="7 8">
    <name type="scientific">Bradyrhizobium betae</name>
    <dbReference type="NCBI Taxonomy" id="244734"/>
    <lineage>
        <taxon>Bacteria</taxon>
        <taxon>Pseudomonadati</taxon>
        <taxon>Pseudomonadota</taxon>
        <taxon>Alphaproteobacteria</taxon>
        <taxon>Hyphomicrobiales</taxon>
        <taxon>Nitrobacteraceae</taxon>
        <taxon>Bradyrhizobium</taxon>
    </lineage>
</organism>
<dbReference type="InterPro" id="IPR028081">
    <property type="entry name" value="Leu-bd"/>
</dbReference>
<evidence type="ECO:0000256" key="1">
    <source>
        <dbReference type="ARBA" id="ARBA00010062"/>
    </source>
</evidence>
<feature type="domain" description="Leucine-binding protein" evidence="6">
    <location>
        <begin position="26"/>
        <end position="367"/>
    </location>
</feature>
<comment type="similarity">
    <text evidence="1">Belongs to the leucine-binding protein family.</text>
</comment>
<dbReference type="GO" id="GO:0006865">
    <property type="term" value="P:amino acid transport"/>
    <property type="evidence" value="ECO:0007669"/>
    <property type="project" value="UniProtKB-KW"/>
</dbReference>
<dbReference type="Pfam" id="PF13458">
    <property type="entry name" value="Peripla_BP_6"/>
    <property type="match status" value="1"/>
</dbReference>
<dbReference type="PANTHER" id="PTHR30483:SF6">
    <property type="entry name" value="PERIPLASMIC BINDING PROTEIN OF ABC TRANSPORTER FOR NATURAL AMINO ACIDS"/>
    <property type="match status" value="1"/>
</dbReference>
<evidence type="ECO:0000256" key="2">
    <source>
        <dbReference type="ARBA" id="ARBA00022448"/>
    </source>
</evidence>
<keyword evidence="8" id="KW-1185">Reference proteome</keyword>
<feature type="signal peptide" evidence="5">
    <location>
        <begin position="1"/>
        <end position="21"/>
    </location>
</feature>
<evidence type="ECO:0000313" key="7">
    <source>
        <dbReference type="EMBL" id="RXT54264.1"/>
    </source>
</evidence>
<dbReference type="EMBL" id="MZXW01000004">
    <property type="protein sequence ID" value="RXT54264.1"/>
    <property type="molecule type" value="Genomic_DNA"/>
</dbReference>
<dbReference type="OrthoDB" id="6083760at2"/>
<evidence type="ECO:0000256" key="3">
    <source>
        <dbReference type="ARBA" id="ARBA00022729"/>
    </source>
</evidence>
<dbReference type="Gene3D" id="3.40.50.2300">
    <property type="match status" value="2"/>
</dbReference>
<dbReference type="PRINTS" id="PR00337">
    <property type="entry name" value="LEUILEVALBP"/>
</dbReference>
<dbReference type="AlphaFoldDB" id="A0A4Q1VU38"/>
<protein>
    <recommendedName>
        <fullName evidence="6">Leucine-binding protein domain-containing protein</fullName>
    </recommendedName>
</protein>
<proteinExistence type="inferred from homology"/>
<dbReference type="SUPFAM" id="SSF53822">
    <property type="entry name" value="Periplasmic binding protein-like I"/>
    <property type="match status" value="1"/>
</dbReference>
<keyword evidence="2" id="KW-0813">Transport</keyword>
<dbReference type="InterPro" id="IPR000709">
    <property type="entry name" value="Leu_Ile_Val-bd"/>
</dbReference>
<evidence type="ECO:0000259" key="6">
    <source>
        <dbReference type="Pfam" id="PF13458"/>
    </source>
</evidence>
<sequence length="394" mass="42690">MFRIGMKLLLALGLGSVSVTAAMADSIKIGIIGPFSGPFSDAGGQYKRGIELYLQKAGGKLGGQDVEIVYRDDGGGGAPRAQQLAVELMSNQKVQYLGGGYLTPNTVAVASAITQAKIPYVIFNSNASDTLRKSPYFLRVATTIQGLATQNARFAIDQGKRKGVVFAVDFAPGHDAIAAYTKSFTEGGGKIVDVIKVPLDATDLSSYMQRVQDSSADALFTFVPNGPISINLVRGFTERQLRQKGMEYYGLGETEEAYLDSIGEAAIGMYSTLHYGPFSPDSDTNREFVKAFKAKYGEKLLPGQFVAAAYDGMYLIEQMIEATRGKSDPEKAMAAAKGQKWESPRGPVMIDPVERDLIEDAHVRQVRKVDGELRNIEVGVYKAIKDPWQLANPQ</sequence>
<gene>
    <name evidence="7" type="ORF">B5V03_02155</name>
</gene>
<dbReference type="InterPro" id="IPR051010">
    <property type="entry name" value="BCAA_transport"/>
</dbReference>
<dbReference type="InterPro" id="IPR028082">
    <property type="entry name" value="Peripla_BP_I"/>
</dbReference>